<proteinExistence type="inferred from homology"/>
<dbReference type="Pfam" id="PF17482">
    <property type="entry name" value="Phage_sheath_1C"/>
    <property type="match status" value="1"/>
</dbReference>
<dbReference type="InterPro" id="IPR035089">
    <property type="entry name" value="Phage_sheath_subtilisin"/>
</dbReference>
<organism evidence="5 6">
    <name type="scientific">Ruminiclostridium papyrosolvens DSM 2782</name>
    <dbReference type="NCBI Taxonomy" id="588581"/>
    <lineage>
        <taxon>Bacteria</taxon>
        <taxon>Bacillati</taxon>
        <taxon>Bacillota</taxon>
        <taxon>Clostridia</taxon>
        <taxon>Eubacteriales</taxon>
        <taxon>Oscillospiraceae</taxon>
        <taxon>Ruminiclostridium</taxon>
    </lineage>
</organism>
<dbReference type="RefSeq" id="WP_004618575.1">
    <property type="nucleotide sequence ID" value="NZ_ACXX02000004.1"/>
</dbReference>
<dbReference type="EMBL" id="ACXX02000004">
    <property type="protein sequence ID" value="EGD48412.1"/>
    <property type="molecule type" value="Genomic_DNA"/>
</dbReference>
<protein>
    <submittedName>
        <fullName evidence="5">Phage protein</fullName>
    </submittedName>
</protein>
<dbReference type="Gene3D" id="3.40.50.11790">
    <property type="match status" value="1"/>
</dbReference>
<evidence type="ECO:0000313" key="5">
    <source>
        <dbReference type="EMBL" id="EGD48412.1"/>
    </source>
</evidence>
<dbReference type="OrthoDB" id="89060at2"/>
<comment type="caution">
    <text evidence="5">The sequence shown here is derived from an EMBL/GenBank/DDBJ whole genome shotgun (WGS) entry which is preliminary data.</text>
</comment>
<evidence type="ECO:0000259" key="4">
    <source>
        <dbReference type="Pfam" id="PF17482"/>
    </source>
</evidence>
<comment type="similarity">
    <text evidence="1">Belongs to the myoviridae tail sheath protein family.</text>
</comment>
<keyword evidence="6" id="KW-1185">Reference proteome</keyword>
<dbReference type="Pfam" id="PF04984">
    <property type="entry name" value="Phage_sheath_1"/>
    <property type="match status" value="1"/>
</dbReference>
<evidence type="ECO:0000313" key="6">
    <source>
        <dbReference type="Proteomes" id="UP000003860"/>
    </source>
</evidence>
<feature type="domain" description="Phage tail sheath protein-like beta-sandwich" evidence="3">
    <location>
        <begin position="96"/>
        <end position="180"/>
    </location>
</feature>
<sequence length="433" mass="48081">MALGGGTFLKQNKVLPGSYINFVSTSRATATLSERGYAAMPLVLDWGVDGEVFKVEADSFQKNSLKLFGYEFKDEKLKGLRDLFRHIRAGYFYKLNKGQKAACKYATAKYAGVRGNDIKIVITQHGNDAGKFDVQTFLGLTRVDSQTVSSMAELIPNDFVDFIVGEIALTSGIQLIGGTNGANAAVEDYQSFLDKIESYSFNTLGCLETSPEVTEIFVEFTKRMRDESGVKFQTVLYRTPSDYEGIINVQNEAAGENAPSELVYWVTGMSAGCPVNKSNTNKVYDGEFTVNADFRQSELEAAVSEGKFILHRVGDDIRILEDINSFVAYTDDKNSDFGRNQTIRVLDQIANDIAVLFNTKYNGNVPNDAAGRISFWNDVVKHHQELQSIRAIENFKPEDVVIAKGESKRAIVIQDSVTIMNSMEQLYMTTVVQ</sequence>
<gene>
    <name evidence="5" type="ORF">Cpap_2564</name>
</gene>
<reference evidence="5" key="1">
    <citation type="submission" date="2009-07" db="EMBL/GenBank/DDBJ databases">
        <authorList>
            <consortium name="US DOE Joint Genome Institute (JGI-PGF)"/>
            <person name="Lucas S."/>
            <person name="Copeland A."/>
            <person name="Lapidus A."/>
            <person name="Glavina del Rio T."/>
            <person name="Tice H."/>
            <person name="Bruce D."/>
            <person name="Goodwin L."/>
            <person name="Pitluck S."/>
            <person name="Larimer F."/>
            <person name="Land M.L."/>
            <person name="Mouttaki H."/>
            <person name="He Z."/>
            <person name="Zhou J."/>
            <person name="Hemme C.L."/>
        </authorList>
    </citation>
    <scope>NUCLEOTIDE SEQUENCE [LARGE SCALE GENOMIC DNA]</scope>
    <source>
        <strain evidence="5">DSM 2782</strain>
    </source>
</reference>
<evidence type="ECO:0000259" key="2">
    <source>
        <dbReference type="Pfam" id="PF04984"/>
    </source>
</evidence>
<accession>F1TBK8</accession>
<dbReference type="InterPro" id="IPR020287">
    <property type="entry name" value="Tail_sheath_C"/>
</dbReference>
<dbReference type="Gene3D" id="3.30.1490.360">
    <property type="match status" value="1"/>
</dbReference>
<dbReference type="Gene3D" id="2.60.40.4290">
    <property type="match status" value="1"/>
</dbReference>
<dbReference type="Proteomes" id="UP000003860">
    <property type="component" value="Unassembled WGS sequence"/>
</dbReference>
<dbReference type="Gene3D" id="3.30.360.90">
    <property type="match status" value="1"/>
</dbReference>
<evidence type="ECO:0000256" key="1">
    <source>
        <dbReference type="ARBA" id="ARBA00008005"/>
    </source>
</evidence>
<evidence type="ECO:0000259" key="3">
    <source>
        <dbReference type="Pfam" id="PF17481"/>
    </source>
</evidence>
<feature type="domain" description="Tail sheath protein C-terminal" evidence="4">
    <location>
        <begin position="332"/>
        <end position="432"/>
    </location>
</feature>
<name>F1TBK8_9FIRM</name>
<dbReference type="Pfam" id="PF17481">
    <property type="entry name" value="Phage_sheath_domII"/>
    <property type="match status" value="1"/>
</dbReference>
<dbReference type="InterPro" id="IPR035326">
    <property type="entry name" value="Beta_sandwich_Seath"/>
</dbReference>
<dbReference type="STRING" id="588581.Cpap_2564"/>
<dbReference type="AlphaFoldDB" id="F1TBK8"/>
<reference evidence="5" key="2">
    <citation type="submission" date="2011-01" db="EMBL/GenBank/DDBJ databases">
        <title>The Non-contiguous Finished genome of Clostridium papyrosolvens.</title>
        <authorList>
            <person name="Lucas S."/>
            <person name="Copeland A."/>
            <person name="Lapidus A."/>
            <person name="Cheng J.-F."/>
            <person name="Goodwin L."/>
            <person name="Pitluck S."/>
            <person name="Misra M."/>
            <person name="Chertkov O."/>
            <person name="Detter J.C."/>
            <person name="Han C."/>
            <person name="Tapia R."/>
            <person name="Land M."/>
            <person name="Hauser L."/>
            <person name="Kyrpides N."/>
            <person name="Ivanova N."/>
            <person name="Pagani I."/>
            <person name="Mouttaki H."/>
            <person name="He Z."/>
            <person name="Zhou J."/>
            <person name="Hemme C.L."/>
            <person name="Woyke T."/>
        </authorList>
    </citation>
    <scope>NUCLEOTIDE SEQUENCE [LARGE SCALE GENOMIC DNA]</scope>
    <source>
        <strain evidence="5">DSM 2782</strain>
    </source>
</reference>
<dbReference type="Gene3D" id="3.30.1370.220">
    <property type="match status" value="1"/>
</dbReference>
<feature type="domain" description="Tail sheath protein subtilisin-like" evidence="2">
    <location>
        <begin position="183"/>
        <end position="325"/>
    </location>
</feature>
<dbReference type="eggNOG" id="ENOG502Z8I6">
    <property type="taxonomic scope" value="Bacteria"/>
</dbReference>